<protein>
    <recommendedName>
        <fullName evidence="3">DDE Tnp4 domain-containing protein</fullName>
    </recommendedName>
</protein>
<dbReference type="OMA" id="PILAEHR"/>
<feature type="domain" description="DDE Tnp4" evidence="3">
    <location>
        <begin position="18"/>
        <end position="165"/>
    </location>
</feature>
<comment type="cofactor">
    <cofactor evidence="1">
        <name>a divalent metal cation</name>
        <dbReference type="ChEBI" id="CHEBI:60240"/>
    </cofactor>
</comment>
<dbReference type="PANTHER" id="PTHR23080">
    <property type="entry name" value="THAP DOMAIN PROTEIN"/>
    <property type="match status" value="1"/>
</dbReference>
<keyword evidence="2" id="KW-0479">Metal-binding</keyword>
<reference evidence="4 5" key="1">
    <citation type="submission" date="2013-11" db="EMBL/GenBank/DDBJ databases">
        <title>Genome sequencing of Stegodyphus mimosarum.</title>
        <authorList>
            <person name="Bechsgaard J."/>
        </authorList>
    </citation>
    <scope>NUCLEOTIDE SEQUENCE [LARGE SCALE GENOMIC DNA]</scope>
</reference>
<name>A0A087SZ59_STEMI</name>
<evidence type="ECO:0000259" key="3">
    <source>
        <dbReference type="Pfam" id="PF13359"/>
    </source>
</evidence>
<dbReference type="AlphaFoldDB" id="A0A087SZ59"/>
<dbReference type="GO" id="GO:0046872">
    <property type="term" value="F:metal ion binding"/>
    <property type="evidence" value="ECO:0007669"/>
    <property type="project" value="UniProtKB-KW"/>
</dbReference>
<evidence type="ECO:0000256" key="1">
    <source>
        <dbReference type="ARBA" id="ARBA00001968"/>
    </source>
</evidence>
<sequence>MHIHQRQDYVFLNKDEVKYQIKTYSLYKGMHTIKYLIGASIGGILTYVSKVYRGRASDKEIFRQSGLVEMVEPHVDAFMNDKGFLTADICEESGISIMRPPFLREKKQLSSQEAKLTRNIARARVHVEKIIQRIKTFKLVHYGRIPWTMVNQVDNMMIIVCGLANLGRPVLSNDKF</sequence>
<dbReference type="OrthoDB" id="6435979at2759"/>
<organism evidence="4 5">
    <name type="scientific">Stegodyphus mimosarum</name>
    <name type="common">African social velvet spider</name>
    <dbReference type="NCBI Taxonomy" id="407821"/>
    <lineage>
        <taxon>Eukaryota</taxon>
        <taxon>Metazoa</taxon>
        <taxon>Ecdysozoa</taxon>
        <taxon>Arthropoda</taxon>
        <taxon>Chelicerata</taxon>
        <taxon>Arachnida</taxon>
        <taxon>Araneae</taxon>
        <taxon>Araneomorphae</taxon>
        <taxon>Entelegynae</taxon>
        <taxon>Eresoidea</taxon>
        <taxon>Eresidae</taxon>
        <taxon>Stegodyphus</taxon>
    </lineage>
</organism>
<dbReference type="PANTHER" id="PTHR23080:SF141">
    <property type="entry name" value="TRANSPOSASE HELIX-TURN-HELIX DOMAIN-CONTAINING PROTEIN"/>
    <property type="match status" value="1"/>
</dbReference>
<evidence type="ECO:0000313" key="4">
    <source>
        <dbReference type="EMBL" id="KFM58148.1"/>
    </source>
</evidence>
<feature type="non-terminal residue" evidence="4">
    <location>
        <position position="176"/>
    </location>
</feature>
<keyword evidence="5" id="KW-1185">Reference proteome</keyword>
<evidence type="ECO:0000256" key="2">
    <source>
        <dbReference type="ARBA" id="ARBA00022723"/>
    </source>
</evidence>
<dbReference type="InterPro" id="IPR027806">
    <property type="entry name" value="HARBI1_dom"/>
</dbReference>
<dbReference type="EMBL" id="KK112631">
    <property type="protein sequence ID" value="KFM58148.1"/>
    <property type="molecule type" value="Genomic_DNA"/>
</dbReference>
<accession>A0A087SZ59</accession>
<evidence type="ECO:0000313" key="5">
    <source>
        <dbReference type="Proteomes" id="UP000054359"/>
    </source>
</evidence>
<dbReference type="Pfam" id="PF13359">
    <property type="entry name" value="DDE_Tnp_4"/>
    <property type="match status" value="1"/>
</dbReference>
<dbReference type="Proteomes" id="UP000054359">
    <property type="component" value="Unassembled WGS sequence"/>
</dbReference>
<proteinExistence type="predicted"/>
<gene>
    <name evidence="4" type="ORF">X975_13077</name>
</gene>